<dbReference type="OMA" id="NXMRALA"/>
<dbReference type="AlphaFoldDB" id="B3RL29"/>
<comment type="similarity">
    <text evidence="1">Belongs to the HEM-1/HEM-2 family.</text>
</comment>
<keyword evidence="3" id="KW-1185">Reference proteome</keyword>
<gene>
    <name evidence="2" type="ORF">TRIADDRAFT_51857</name>
</gene>
<dbReference type="KEGG" id="tad:TRIADDRAFT_51857"/>
<dbReference type="FunCoup" id="B3RL29">
    <property type="interactions" value="2041"/>
</dbReference>
<dbReference type="OrthoDB" id="548214at2759"/>
<dbReference type="CTD" id="6749106"/>
<evidence type="ECO:0000313" key="2">
    <source>
        <dbReference type="EMBL" id="EDV28689.1"/>
    </source>
</evidence>
<dbReference type="GeneID" id="6749106"/>
<dbReference type="Proteomes" id="UP000009022">
    <property type="component" value="Unassembled WGS sequence"/>
</dbReference>
<name>B3RL29_TRIAD</name>
<dbReference type="EMBL" id="DS985241">
    <property type="protein sequence ID" value="EDV28689.1"/>
    <property type="molecule type" value="Genomic_DNA"/>
</dbReference>
<dbReference type="InParanoid" id="B3RL29"/>
<dbReference type="eggNOG" id="KOG1917">
    <property type="taxonomic scope" value="Eukaryota"/>
</dbReference>
<dbReference type="Pfam" id="PF09735">
    <property type="entry name" value="Nckap1"/>
    <property type="match status" value="2"/>
</dbReference>
<reference evidence="2 3" key="1">
    <citation type="journal article" date="2008" name="Nature">
        <title>The Trichoplax genome and the nature of placozoans.</title>
        <authorList>
            <person name="Srivastava M."/>
            <person name="Begovic E."/>
            <person name="Chapman J."/>
            <person name="Putnam N.H."/>
            <person name="Hellsten U."/>
            <person name="Kawashima T."/>
            <person name="Kuo A."/>
            <person name="Mitros T."/>
            <person name="Salamov A."/>
            <person name="Carpenter M.L."/>
            <person name="Signorovitch A.Y."/>
            <person name="Moreno M.A."/>
            <person name="Kamm K."/>
            <person name="Grimwood J."/>
            <person name="Schmutz J."/>
            <person name="Shapiro H."/>
            <person name="Grigoriev I.V."/>
            <person name="Buss L.W."/>
            <person name="Schierwater B."/>
            <person name="Dellaporta S.L."/>
            <person name="Rokhsar D.S."/>
        </authorList>
    </citation>
    <scope>NUCLEOTIDE SEQUENCE [LARGE SCALE GENOMIC DNA]</scope>
    <source>
        <strain evidence="2 3">Grell-BS-1999</strain>
    </source>
</reference>
<accession>B3RL29</accession>
<proteinExistence type="inferred from homology"/>
<dbReference type="PhylomeDB" id="B3RL29"/>
<dbReference type="STRING" id="10228.B3RL29"/>
<protein>
    <submittedName>
        <fullName evidence="2">Uncharacterized protein</fullName>
    </submittedName>
</protein>
<dbReference type="InterPro" id="IPR019137">
    <property type="entry name" value="Nck-associated_protein-1"/>
</dbReference>
<organism evidence="2 3">
    <name type="scientific">Trichoplax adhaerens</name>
    <name type="common">Trichoplax reptans</name>
    <dbReference type="NCBI Taxonomy" id="10228"/>
    <lineage>
        <taxon>Eukaryota</taxon>
        <taxon>Metazoa</taxon>
        <taxon>Placozoa</taxon>
        <taxon>Uniplacotomia</taxon>
        <taxon>Trichoplacea</taxon>
        <taxon>Trichoplacidae</taxon>
        <taxon>Trichoplax</taxon>
    </lineage>
</organism>
<evidence type="ECO:0000313" key="3">
    <source>
        <dbReference type="Proteomes" id="UP000009022"/>
    </source>
</evidence>
<dbReference type="HOGENOM" id="CLU_029320_0_0_1"/>
<dbReference type="PANTHER" id="PTHR12093:SF10">
    <property type="entry name" value="MEMBRANE-ASSOCIATED PROTEIN HEM"/>
    <property type="match status" value="1"/>
</dbReference>
<dbReference type="PANTHER" id="PTHR12093">
    <property type="entry name" value="NCK-ASSOCIATED PROTEIN 1"/>
    <property type="match status" value="1"/>
</dbReference>
<dbReference type="RefSeq" id="XP_002107891.1">
    <property type="nucleotide sequence ID" value="XM_002107855.1"/>
</dbReference>
<sequence>MLFCLLEIRAMFKKHEDIVRDYYIRYISEGDSAKFSEVCKKYPALDAEYHQLITSLMNAMKDLSVAEEDQNSYDLNAFRLDWFRLQAYTSVAKPMVSIRSVPEFVTLMDAAVSHSYYVDGYEKYLDRISDMSFLLYAIAFPMACDHFVVCTNEFCPEERSPIRHRSVLSAERCLEDMAKQTAYHLEELCRELIKFEQQVLPVNAANMLKQVATKTKKKQKDKTRIKEFITPGTESFRKSRENITRVDRSVTSVTELLAAFTHFDSIRVANATLCPIEYLRNVIEDTFSGSFAALAFHDPDSGFIARPSELLRSISAFTGTLKTIDHFATADIGGLLFHSVLQHTQEIDSKGQKTVTGLYLSWLTDVLLNRIINGGICYSPSHKMFVSHRSVSLKAEDYTDVAELESLAEIIGPSGMRVICSKIVEKVCAEVTELKALSRRTPTLLTVIEEFLSHPPNDSYILHKYETASVTGIESPIDSVLYSALKPKKDSSNEDQQIWPLYMVMIAVSLPDFLNRDTFVYENVLGGFLNNAHCLAKAINQLASVFFSSGGDKACLDKLVEFISIASECVLSLECRKTENENEPAKQYEPLYILLDIIVQESHFLKRDTIERFISHTIIRDAYRQRNGDEARKRRKKVDARSHDY</sequence>
<evidence type="ECO:0000256" key="1">
    <source>
        <dbReference type="ARBA" id="ARBA00037947"/>
    </source>
</evidence>